<accession>A0A1G6BE84</accession>
<dbReference type="STRING" id="439219.SAMN02910293_00958"/>
<dbReference type="PROSITE" id="PS51186">
    <property type="entry name" value="GNAT"/>
    <property type="match status" value="1"/>
</dbReference>
<reference evidence="4 5" key="1">
    <citation type="submission" date="2016-10" db="EMBL/GenBank/DDBJ databases">
        <authorList>
            <person name="de Groot N.N."/>
        </authorList>
    </citation>
    <scope>NUCLEOTIDE SEQUENCE [LARGE SCALE GENOMIC DNA]</scope>
    <source>
        <strain evidence="4 5">A-4</strain>
    </source>
</reference>
<evidence type="ECO:0000259" key="3">
    <source>
        <dbReference type="PROSITE" id="PS51186"/>
    </source>
</evidence>
<dbReference type="RefSeq" id="WP_074485870.1">
    <property type="nucleotide sequence ID" value="NZ_FMXP01000011.1"/>
</dbReference>
<evidence type="ECO:0000313" key="4">
    <source>
        <dbReference type="EMBL" id="SDB18859.1"/>
    </source>
</evidence>
<dbReference type="Gene3D" id="3.40.630.30">
    <property type="match status" value="1"/>
</dbReference>
<organism evidence="4 5">
    <name type="scientific">Streptococcus henryi</name>
    <dbReference type="NCBI Taxonomy" id="439219"/>
    <lineage>
        <taxon>Bacteria</taxon>
        <taxon>Bacillati</taxon>
        <taxon>Bacillota</taxon>
        <taxon>Bacilli</taxon>
        <taxon>Lactobacillales</taxon>
        <taxon>Streptococcaceae</taxon>
        <taxon>Streptococcus</taxon>
    </lineage>
</organism>
<dbReference type="InterPro" id="IPR000182">
    <property type="entry name" value="GNAT_dom"/>
</dbReference>
<keyword evidence="1 4" id="KW-0808">Transferase</keyword>
<dbReference type="AlphaFoldDB" id="A0A1G6BE84"/>
<dbReference type="InterPro" id="IPR016181">
    <property type="entry name" value="Acyl_CoA_acyltransferase"/>
</dbReference>
<proteinExistence type="predicted"/>
<dbReference type="Pfam" id="PF13673">
    <property type="entry name" value="Acetyltransf_10"/>
    <property type="match status" value="1"/>
</dbReference>
<keyword evidence="5" id="KW-1185">Reference proteome</keyword>
<evidence type="ECO:0000256" key="1">
    <source>
        <dbReference type="ARBA" id="ARBA00022679"/>
    </source>
</evidence>
<evidence type="ECO:0000313" key="5">
    <source>
        <dbReference type="Proteomes" id="UP000182508"/>
    </source>
</evidence>
<keyword evidence="2 4" id="KW-0012">Acyltransferase</keyword>
<name>A0A1G6BE84_9STRE</name>
<sequence length="165" mass="18521">MRIRHARMEDWSEVVRIEQSNFSSAEAASPQAMKERLSTISDTFLIAEIDGKVAGYIEGPVVSKRYLTDDLFHHVIANEKEGGYIAITSLSIDQPFKGQGIGTALLAAMKDLAVAQKREGINLTCHDYLISYYEMNGFVDEGESNSTHGGSHWYNMVWENPYIKQ</sequence>
<dbReference type="PANTHER" id="PTHR10908">
    <property type="entry name" value="SEROTONIN N-ACETYLTRANSFERASE"/>
    <property type="match status" value="1"/>
</dbReference>
<dbReference type="GO" id="GO:0008080">
    <property type="term" value="F:N-acetyltransferase activity"/>
    <property type="evidence" value="ECO:0007669"/>
    <property type="project" value="UniProtKB-ARBA"/>
</dbReference>
<dbReference type="SUPFAM" id="SSF55729">
    <property type="entry name" value="Acyl-CoA N-acyltransferases (Nat)"/>
    <property type="match status" value="1"/>
</dbReference>
<protein>
    <submittedName>
        <fullName evidence="4">L-amino acid N-acyltransferase YncA</fullName>
    </submittedName>
</protein>
<dbReference type="InterPro" id="IPR051635">
    <property type="entry name" value="SNAT-like"/>
</dbReference>
<dbReference type="Proteomes" id="UP000182508">
    <property type="component" value="Unassembled WGS sequence"/>
</dbReference>
<dbReference type="PANTHER" id="PTHR10908:SF0">
    <property type="entry name" value="SEROTONIN N-ACETYLTRANSFERASE"/>
    <property type="match status" value="1"/>
</dbReference>
<dbReference type="CDD" id="cd04301">
    <property type="entry name" value="NAT_SF"/>
    <property type="match status" value="1"/>
</dbReference>
<evidence type="ECO:0000256" key="2">
    <source>
        <dbReference type="ARBA" id="ARBA00023315"/>
    </source>
</evidence>
<dbReference type="EMBL" id="FMXP01000011">
    <property type="protein sequence ID" value="SDB18859.1"/>
    <property type="molecule type" value="Genomic_DNA"/>
</dbReference>
<feature type="domain" description="N-acetyltransferase" evidence="3">
    <location>
        <begin position="1"/>
        <end position="161"/>
    </location>
</feature>
<gene>
    <name evidence="4" type="ORF">SAMN02910293_00958</name>
</gene>
<dbReference type="eggNOG" id="COG0454">
    <property type="taxonomic scope" value="Bacteria"/>
</dbReference>